<evidence type="ECO:0000256" key="2">
    <source>
        <dbReference type="ARBA" id="ARBA00022553"/>
    </source>
</evidence>
<feature type="domain" description="Carrier" evidence="3">
    <location>
        <begin position="4"/>
        <end position="78"/>
    </location>
</feature>
<dbReference type="InterPro" id="IPR036736">
    <property type="entry name" value="ACP-like_sf"/>
</dbReference>
<dbReference type="Gene3D" id="1.10.1200.10">
    <property type="entry name" value="ACP-like"/>
    <property type="match status" value="1"/>
</dbReference>
<dbReference type="SMART" id="SM00823">
    <property type="entry name" value="PKS_PP"/>
    <property type="match status" value="1"/>
</dbReference>
<dbReference type="EMBL" id="BAAAGS010000003">
    <property type="protein sequence ID" value="GAA0511459.1"/>
    <property type="molecule type" value="Genomic_DNA"/>
</dbReference>
<protein>
    <recommendedName>
        <fullName evidence="3">Carrier domain-containing protein</fullName>
    </recommendedName>
</protein>
<dbReference type="PROSITE" id="PS50075">
    <property type="entry name" value="CARRIER"/>
    <property type="match status" value="1"/>
</dbReference>
<comment type="caution">
    <text evidence="4">The sequence shown here is derived from an EMBL/GenBank/DDBJ whole genome shotgun (WGS) entry which is preliminary data.</text>
</comment>
<dbReference type="Pfam" id="PF00550">
    <property type="entry name" value="PP-binding"/>
    <property type="match status" value="1"/>
</dbReference>
<accession>A0ABP3M1T3</accession>
<dbReference type="SMART" id="SM01294">
    <property type="entry name" value="PKS_PP_betabranch"/>
    <property type="match status" value="1"/>
</dbReference>
<dbReference type="RefSeq" id="WP_009949558.1">
    <property type="nucleotide sequence ID" value="NZ_BAAAGS010000003.1"/>
</dbReference>
<evidence type="ECO:0000313" key="5">
    <source>
        <dbReference type="Proteomes" id="UP001500729"/>
    </source>
</evidence>
<sequence length="84" mass="9181">MANDAIRTWLTERIACYLQLAATDIDPAVPLAEHGLDSVSALLLCGDIEDTWGVATEPTLAYEHPTIDDIARFVDAERGQRRAA</sequence>
<proteinExistence type="predicted"/>
<dbReference type="Proteomes" id="UP001500729">
    <property type="component" value="Unassembled WGS sequence"/>
</dbReference>
<evidence type="ECO:0000259" key="3">
    <source>
        <dbReference type="PROSITE" id="PS50075"/>
    </source>
</evidence>
<dbReference type="InterPro" id="IPR020806">
    <property type="entry name" value="PKS_PP-bd"/>
</dbReference>
<keyword evidence="5" id="KW-1185">Reference proteome</keyword>
<evidence type="ECO:0000256" key="1">
    <source>
        <dbReference type="ARBA" id="ARBA00022450"/>
    </source>
</evidence>
<keyword evidence="1" id="KW-0596">Phosphopantetheine</keyword>
<keyword evidence="2" id="KW-0597">Phosphoprotein</keyword>
<organism evidence="4 5">
    <name type="scientific">Saccharopolyspora erythraea</name>
    <name type="common">Streptomyces erythraeus</name>
    <dbReference type="NCBI Taxonomy" id="1836"/>
    <lineage>
        <taxon>Bacteria</taxon>
        <taxon>Bacillati</taxon>
        <taxon>Actinomycetota</taxon>
        <taxon>Actinomycetes</taxon>
        <taxon>Pseudonocardiales</taxon>
        <taxon>Pseudonocardiaceae</taxon>
        <taxon>Saccharopolyspora</taxon>
    </lineage>
</organism>
<dbReference type="InterPro" id="IPR009081">
    <property type="entry name" value="PP-bd_ACP"/>
</dbReference>
<evidence type="ECO:0000313" key="4">
    <source>
        <dbReference type="EMBL" id="GAA0511459.1"/>
    </source>
</evidence>
<name>A0ABP3M1T3_SACER</name>
<dbReference type="SUPFAM" id="SSF47336">
    <property type="entry name" value="ACP-like"/>
    <property type="match status" value="1"/>
</dbReference>
<reference evidence="5" key="1">
    <citation type="journal article" date="2019" name="Int. J. Syst. Evol. Microbiol.">
        <title>The Global Catalogue of Microorganisms (GCM) 10K type strain sequencing project: providing services to taxonomists for standard genome sequencing and annotation.</title>
        <authorList>
            <consortium name="The Broad Institute Genomics Platform"/>
            <consortium name="The Broad Institute Genome Sequencing Center for Infectious Disease"/>
            <person name="Wu L."/>
            <person name="Ma J."/>
        </authorList>
    </citation>
    <scope>NUCLEOTIDE SEQUENCE [LARGE SCALE GENOMIC DNA]</scope>
    <source>
        <strain evidence="5">JCM 10303</strain>
    </source>
</reference>
<gene>
    <name evidence="4" type="ORF">GCM10009533_07920</name>
</gene>